<protein>
    <recommendedName>
        <fullName evidence="2">DET1- and DDB1-associated protein 1</fullName>
    </recommendedName>
</protein>
<evidence type="ECO:0000256" key="2">
    <source>
        <dbReference type="ARBA" id="ARBA00018256"/>
    </source>
</evidence>
<evidence type="ECO:0000259" key="4">
    <source>
        <dbReference type="Pfam" id="PF10172"/>
    </source>
</evidence>
<dbReference type="AlphaFoldDB" id="A0A8X6R0L5"/>
<evidence type="ECO:0000313" key="6">
    <source>
        <dbReference type="Proteomes" id="UP000887013"/>
    </source>
</evidence>
<comment type="function">
    <text evidence="3">Functions as a component of numerous distinct DCX (DDB1-CUL4-X-box) E3 ubiquitin-protein ligase complexes which mediate the ubiquitination and subsequent proteasomal degradation of target proteins. In the DCX complexes, acts as a scaffolding subunit required to stabilize the complex.</text>
</comment>
<gene>
    <name evidence="5" type="primary">Dda1</name>
    <name evidence="5" type="ORF">NPIL_26712</name>
</gene>
<dbReference type="GO" id="GO:0032436">
    <property type="term" value="P:positive regulation of proteasomal ubiquitin-dependent protein catabolic process"/>
    <property type="evidence" value="ECO:0007669"/>
    <property type="project" value="TreeGrafter"/>
</dbReference>
<dbReference type="InterPro" id="IPR033575">
    <property type="entry name" value="DDA1-like"/>
</dbReference>
<dbReference type="EMBL" id="BMAW01087095">
    <property type="protein sequence ID" value="GFU49968.1"/>
    <property type="molecule type" value="Genomic_DNA"/>
</dbReference>
<dbReference type="Pfam" id="PF10172">
    <property type="entry name" value="DDA1"/>
    <property type="match status" value="1"/>
</dbReference>
<dbReference type="Proteomes" id="UP000887013">
    <property type="component" value="Unassembled WGS sequence"/>
</dbReference>
<evidence type="ECO:0000313" key="5">
    <source>
        <dbReference type="EMBL" id="GFU49968.1"/>
    </source>
</evidence>
<comment type="caution">
    <text evidence="5">The sequence shown here is derived from an EMBL/GenBank/DDBJ whole genome shotgun (WGS) entry which is preliminary data.</text>
</comment>
<dbReference type="PANTHER" id="PTHR31879">
    <property type="entry name" value="DET1- AND DDB1-ASSOCIATED PROTEIN 1"/>
    <property type="match status" value="1"/>
</dbReference>
<accession>A0A8X6R0L5</accession>
<name>A0A8X6R0L5_NEPPI</name>
<organism evidence="5 6">
    <name type="scientific">Nephila pilipes</name>
    <name type="common">Giant wood spider</name>
    <name type="synonym">Nephila maculata</name>
    <dbReference type="NCBI Taxonomy" id="299642"/>
    <lineage>
        <taxon>Eukaryota</taxon>
        <taxon>Metazoa</taxon>
        <taxon>Ecdysozoa</taxon>
        <taxon>Arthropoda</taxon>
        <taxon>Chelicerata</taxon>
        <taxon>Arachnida</taxon>
        <taxon>Araneae</taxon>
        <taxon>Araneomorphae</taxon>
        <taxon>Entelegynae</taxon>
        <taxon>Araneoidea</taxon>
        <taxon>Nephilidae</taxon>
        <taxon>Nephila</taxon>
    </lineage>
</organism>
<dbReference type="GO" id="GO:0080008">
    <property type="term" value="C:Cul4-RING E3 ubiquitin ligase complex"/>
    <property type="evidence" value="ECO:0007669"/>
    <property type="project" value="TreeGrafter"/>
</dbReference>
<comment type="similarity">
    <text evidence="1">Belongs to the DDA1 family.</text>
</comment>
<dbReference type="PANTHER" id="PTHR31879:SF2">
    <property type="entry name" value="DET1- AND DDB1-ASSOCIATED PROTEIN 1"/>
    <property type="match status" value="1"/>
</dbReference>
<evidence type="ECO:0000256" key="3">
    <source>
        <dbReference type="ARBA" id="ARBA00045586"/>
    </source>
</evidence>
<proteinExistence type="inferred from homology"/>
<sequence length="144" mass="16770">MAGTEKFCRVKMNSNPNPSVPYSQLLDLRSSQNLIQRATTETTADFLKGLPSRNENNFSRYQPDISCKTSMRRTSVYLPTKDHPSEQIITTEKTTILLRYLQQQFDRKVFRENLKSHYKRDGERAGPSGYIEIIPRKRPRVDDD</sequence>
<dbReference type="InterPro" id="IPR018276">
    <property type="entry name" value="DDA1_dom"/>
</dbReference>
<evidence type="ECO:0000256" key="1">
    <source>
        <dbReference type="ARBA" id="ARBA00008042"/>
    </source>
</evidence>
<reference evidence="5" key="1">
    <citation type="submission" date="2020-08" db="EMBL/GenBank/DDBJ databases">
        <title>Multicomponent nature underlies the extraordinary mechanical properties of spider dragline silk.</title>
        <authorList>
            <person name="Kono N."/>
            <person name="Nakamura H."/>
            <person name="Mori M."/>
            <person name="Yoshida Y."/>
            <person name="Ohtoshi R."/>
            <person name="Malay A.D."/>
            <person name="Moran D.A.P."/>
            <person name="Tomita M."/>
            <person name="Numata K."/>
            <person name="Arakawa K."/>
        </authorList>
    </citation>
    <scope>NUCLEOTIDE SEQUENCE</scope>
</reference>
<dbReference type="OrthoDB" id="8598182at2759"/>
<feature type="domain" description="DET1- and DDB1-associated protein 1" evidence="4">
    <location>
        <begin position="45"/>
        <end position="106"/>
    </location>
</feature>
<keyword evidence="6" id="KW-1185">Reference proteome</keyword>